<dbReference type="AlphaFoldDB" id="A0A7Y7YEE7"/>
<feature type="region of interest" description="Disordered" evidence="2">
    <location>
        <begin position="1"/>
        <end position="22"/>
    </location>
</feature>
<dbReference type="SUPFAM" id="SSF46565">
    <property type="entry name" value="Chaperone J-domain"/>
    <property type="match status" value="1"/>
</dbReference>
<proteinExistence type="predicted"/>
<comment type="caution">
    <text evidence="3">The sequence shown here is derived from an EMBL/GenBank/DDBJ whole genome shotgun (WGS) entry which is preliminary data.</text>
</comment>
<dbReference type="EMBL" id="JACAQD010000014">
    <property type="protein sequence ID" value="NWC33570.1"/>
    <property type="molecule type" value="Genomic_DNA"/>
</dbReference>
<feature type="region of interest" description="Disordered" evidence="2">
    <location>
        <begin position="166"/>
        <end position="199"/>
    </location>
</feature>
<evidence type="ECO:0000256" key="1">
    <source>
        <dbReference type="ARBA" id="ARBA00023186"/>
    </source>
</evidence>
<gene>
    <name evidence="3" type="ORF">HX876_14300</name>
</gene>
<dbReference type="RefSeq" id="WP_177062859.1">
    <property type="nucleotide sequence ID" value="NZ_JACAPS010000051.1"/>
</dbReference>
<evidence type="ECO:0000256" key="2">
    <source>
        <dbReference type="SAM" id="MobiDB-lite"/>
    </source>
</evidence>
<dbReference type="Gene3D" id="1.10.287.110">
    <property type="entry name" value="DnaJ domain"/>
    <property type="match status" value="1"/>
</dbReference>
<name>A0A7Y7YEE7_9PSED</name>
<dbReference type="Proteomes" id="UP000520592">
    <property type="component" value="Unassembled WGS sequence"/>
</dbReference>
<evidence type="ECO:0000313" key="3">
    <source>
        <dbReference type="EMBL" id="NWC33570.1"/>
    </source>
</evidence>
<evidence type="ECO:0000313" key="4">
    <source>
        <dbReference type="Proteomes" id="UP000520592"/>
    </source>
</evidence>
<sequence>MKDKSSGLSVTPAPGKRKLPAGQKKFNTLIKDIEKKRRELEAWESNMPFYIERWSRDFKPLLDQYFQNNLELLQLLDDASERVKLSKADRQTLREEILALAVSLTGGENDEAIKNIYNRHSPEDYDTLEREEEERLKQGYQEMFGFELGDDVDLRSEEAVTQRLHEQMQAQHNASHKPAGKKTAQQLRAEKDEQQASQSVREVFRKLASALHPDRETDAGERERKTALMQRVNQAYGERDLLALLQLQLEVEQINAGDINALPADRLKHYNRVLSEQLGELNIEVQLREFAFMEQFAVPLLLYDISPANLPVIYDSQLEQLRFDVENQILLRAEINEPKGLKAWLKAQRAYEKEQELDDLGLDELSRLFFR</sequence>
<organism evidence="3 4">
    <name type="scientific">Pseudomonas gingeri</name>
    <dbReference type="NCBI Taxonomy" id="117681"/>
    <lineage>
        <taxon>Bacteria</taxon>
        <taxon>Pseudomonadati</taxon>
        <taxon>Pseudomonadota</taxon>
        <taxon>Gammaproteobacteria</taxon>
        <taxon>Pseudomonadales</taxon>
        <taxon>Pseudomonadaceae</taxon>
        <taxon>Pseudomonas</taxon>
    </lineage>
</organism>
<keyword evidence="1" id="KW-0143">Chaperone</keyword>
<reference evidence="3 4" key="1">
    <citation type="submission" date="2020-04" db="EMBL/GenBank/DDBJ databases">
        <title>Molecular characterization of pseudomonads from Agaricus bisporus reveal novel blotch 2 pathogens in Western Europe.</title>
        <authorList>
            <person name="Taparia T."/>
            <person name="Krijger M."/>
            <person name="Haynes E."/>
            <person name="Elpinstone J.G."/>
            <person name="Noble R."/>
            <person name="Van Der Wolf J."/>
        </authorList>
    </citation>
    <scope>NUCLEOTIDE SEQUENCE [LARGE SCALE GENOMIC DNA]</scope>
    <source>
        <strain evidence="3 4">IPO3737</strain>
    </source>
</reference>
<accession>A0A7Y7YEE7</accession>
<protein>
    <submittedName>
        <fullName evidence="3">Molecular chaperone DnaJ</fullName>
    </submittedName>
</protein>
<dbReference type="InterPro" id="IPR036869">
    <property type="entry name" value="J_dom_sf"/>
</dbReference>